<dbReference type="KEGG" id="aplc:110976760"/>
<evidence type="ECO:0000313" key="2">
    <source>
        <dbReference type="RefSeq" id="XP_022086016.1"/>
    </source>
</evidence>
<organism evidence="1 2">
    <name type="scientific">Acanthaster planci</name>
    <name type="common">Crown-of-thorns starfish</name>
    <dbReference type="NCBI Taxonomy" id="133434"/>
    <lineage>
        <taxon>Eukaryota</taxon>
        <taxon>Metazoa</taxon>
        <taxon>Echinodermata</taxon>
        <taxon>Eleutherozoa</taxon>
        <taxon>Asterozoa</taxon>
        <taxon>Asteroidea</taxon>
        <taxon>Valvatacea</taxon>
        <taxon>Valvatida</taxon>
        <taxon>Acanthasteridae</taxon>
        <taxon>Acanthaster</taxon>
    </lineage>
</organism>
<dbReference type="GeneID" id="110976760"/>
<gene>
    <name evidence="2" type="primary">LOC110976760</name>
</gene>
<evidence type="ECO:0000313" key="1">
    <source>
        <dbReference type="Proteomes" id="UP000694845"/>
    </source>
</evidence>
<dbReference type="AlphaFoldDB" id="A0A8B7Y257"/>
<sequence length="160" mass="18105">MDYGKMPSDQSSCGCGREVIHVLRQTFLVVLRALRHPIRTLTHCRRSCRHPPYSEVSESSAAEDLPDDETLISTVEADEQNNNCTADSTVATDDRQKRRVSKRMKKTLRKSVQHYGNGAMLCGSPFGSTLLARDIQQRISLNHKYVEMQDVYVPSYGVFL</sequence>
<proteinExistence type="predicted"/>
<dbReference type="OrthoDB" id="10476307at2759"/>
<protein>
    <submittedName>
        <fullName evidence="2">Uncharacterized protein LOC110976760</fullName>
    </submittedName>
</protein>
<keyword evidence="1" id="KW-1185">Reference proteome</keyword>
<name>A0A8B7Y257_ACAPL</name>
<reference evidence="2" key="1">
    <citation type="submission" date="2025-08" db="UniProtKB">
        <authorList>
            <consortium name="RefSeq"/>
        </authorList>
    </citation>
    <scope>IDENTIFICATION</scope>
</reference>
<dbReference type="OMA" id="NHEYVEM"/>
<accession>A0A8B7Y257</accession>
<dbReference type="Proteomes" id="UP000694845">
    <property type="component" value="Unplaced"/>
</dbReference>
<dbReference type="RefSeq" id="XP_022086016.1">
    <property type="nucleotide sequence ID" value="XM_022230324.1"/>
</dbReference>